<dbReference type="RefSeq" id="XP_068364858.1">
    <property type="nucleotide sequence ID" value="XM_068500392.1"/>
</dbReference>
<comment type="caution">
    <text evidence="1">The sequence shown here is derived from an EMBL/GenBank/DDBJ whole genome shotgun (WGS) entry which is preliminary data.</text>
</comment>
<accession>A0A1J4KKQ4</accession>
<evidence type="ECO:0000313" key="2">
    <source>
        <dbReference type="Proteomes" id="UP000179807"/>
    </source>
</evidence>
<sequence length="743" mass="84756">MTECTNKSIKLKFADLIVESFKNMPTDCVLLIVIVSQMSDWYPIILKNWRNGFDFFKIFADFAAIDEEHLNFFNELDIIPGVLSFVQDSIQPFVSDKENKSSAERFKRLCDMTSIFKLFEATKTPLSELTKPSFFKWCINSEKHPAALLKLLSTDESTFSKLDKLVDACGSGTKLSEYFISEIVLNYVFKIPNSWLHKYISQGSEQKHVLRALSDQITDNYSLFATFANSQSQLLCHLMFSSDKEVREDFISLVKKVESKGDVASILFPFVERIFGLSKFLYNSKPEYAKKNASPELFHGLQFLTYLSEIAPKLPNLFDYLPIVEKTLYDIVEEVRLKRDEHAILLATIGLTMMRNAPQISSEFVCDIEYVITNMMCSDHKNLDNCLRGLCLGLIEQYEISNIKTEFLVPDIQLSSFIFKGALSKDIKPLKRPAIDLLKCYGKRYGTASRALKLVYGVMDKIVNLDIPAVYEILNCYSNDVFKSNLQSLFASPKVLAKIVTQYYSIKEDADVLSKMASFLSIIIEKQDLNVRLALTEYEPQVLSLLRFLSDDRSSIQCRAAALSIVKQWIKVTHGDIYQPSDTILKHFQITHNKYQEENLDEEKSSEVSDELAKVVNDEIDSFSECLIEVQESHKIQSCLSNELAASFENTTESSLRIKTLKKLCEIIVNEPLARNILESKLLQKVWALQPSENASFEGAFTLTKSFLPFMSPYELNEIKELASKFAEADSFHKEIGNLQNSP</sequence>
<organism evidence="1 2">
    <name type="scientific">Tritrichomonas foetus</name>
    <dbReference type="NCBI Taxonomy" id="1144522"/>
    <lineage>
        <taxon>Eukaryota</taxon>
        <taxon>Metamonada</taxon>
        <taxon>Parabasalia</taxon>
        <taxon>Tritrichomonadida</taxon>
        <taxon>Tritrichomonadidae</taxon>
        <taxon>Tritrichomonas</taxon>
    </lineage>
</organism>
<gene>
    <name evidence="1" type="ORF">TRFO_18793</name>
</gene>
<dbReference type="VEuPathDB" id="TrichDB:TRFO_18793"/>
<dbReference type="Proteomes" id="UP000179807">
    <property type="component" value="Unassembled WGS sequence"/>
</dbReference>
<dbReference type="GeneID" id="94835096"/>
<evidence type="ECO:0000313" key="1">
    <source>
        <dbReference type="EMBL" id="OHT11722.1"/>
    </source>
</evidence>
<reference evidence="1" key="1">
    <citation type="submission" date="2016-10" db="EMBL/GenBank/DDBJ databases">
        <authorList>
            <person name="Benchimol M."/>
            <person name="Almeida L.G."/>
            <person name="Vasconcelos A.T."/>
            <person name="Perreira-Neves A."/>
            <person name="Rosa I.A."/>
            <person name="Tasca T."/>
            <person name="Bogo M.R."/>
            <person name="de Souza W."/>
        </authorList>
    </citation>
    <scope>NUCLEOTIDE SEQUENCE [LARGE SCALE GENOMIC DNA]</scope>
    <source>
        <strain evidence="1">K</strain>
    </source>
</reference>
<dbReference type="EMBL" id="MLAK01000581">
    <property type="protein sequence ID" value="OHT11722.1"/>
    <property type="molecule type" value="Genomic_DNA"/>
</dbReference>
<protein>
    <submittedName>
        <fullName evidence="1">Uncharacterized protein</fullName>
    </submittedName>
</protein>
<proteinExistence type="predicted"/>
<name>A0A1J4KKQ4_9EUKA</name>
<dbReference type="AlphaFoldDB" id="A0A1J4KKQ4"/>
<keyword evidence="2" id="KW-1185">Reference proteome</keyword>